<keyword evidence="2" id="KW-0812">Transmembrane</keyword>
<keyword evidence="2" id="KW-1133">Transmembrane helix</keyword>
<dbReference type="SMART" id="SM00181">
    <property type="entry name" value="EGF"/>
    <property type="match status" value="12"/>
</dbReference>
<dbReference type="PANTHER" id="PTHR23275:SF100">
    <property type="entry name" value="EGF-LIKE DOMAIN-CONTAINING PROTEIN"/>
    <property type="match status" value="1"/>
</dbReference>
<feature type="transmembrane region" description="Helical" evidence="2">
    <location>
        <begin position="3321"/>
        <end position="3342"/>
    </location>
</feature>
<organism evidence="4 5">
    <name type="scientific">Blepharisma stoltei</name>
    <dbReference type="NCBI Taxonomy" id="1481888"/>
    <lineage>
        <taxon>Eukaryota</taxon>
        <taxon>Sar</taxon>
        <taxon>Alveolata</taxon>
        <taxon>Ciliophora</taxon>
        <taxon>Postciliodesmatophora</taxon>
        <taxon>Heterotrichea</taxon>
        <taxon>Heterotrichida</taxon>
        <taxon>Blepharismidae</taxon>
        <taxon>Blepharisma</taxon>
    </lineage>
</organism>
<feature type="transmembrane region" description="Helical" evidence="2">
    <location>
        <begin position="3288"/>
        <end position="3309"/>
    </location>
</feature>
<feature type="transmembrane region" description="Helical" evidence="2">
    <location>
        <begin position="3096"/>
        <end position="3121"/>
    </location>
</feature>
<dbReference type="Proteomes" id="UP001162131">
    <property type="component" value="Unassembled WGS sequence"/>
</dbReference>
<dbReference type="PROSITE" id="PS50025">
    <property type="entry name" value="LAM_G_DOMAIN"/>
    <property type="match status" value="1"/>
</dbReference>
<keyword evidence="2" id="KW-0472">Membrane</keyword>
<dbReference type="EMBL" id="CAJZBQ010000048">
    <property type="protein sequence ID" value="CAG9329647.1"/>
    <property type="molecule type" value="Genomic_DNA"/>
</dbReference>
<dbReference type="InterPro" id="IPR000742">
    <property type="entry name" value="EGF"/>
</dbReference>
<keyword evidence="5" id="KW-1185">Reference proteome</keyword>
<evidence type="ECO:0000313" key="5">
    <source>
        <dbReference type="Proteomes" id="UP001162131"/>
    </source>
</evidence>
<dbReference type="InterPro" id="IPR006212">
    <property type="entry name" value="Furin_repeat"/>
</dbReference>
<dbReference type="SUPFAM" id="SSF57184">
    <property type="entry name" value="Growth factor receptor domain"/>
    <property type="match status" value="9"/>
</dbReference>
<dbReference type="SUPFAM" id="SSF49899">
    <property type="entry name" value="Concanavalin A-like lectins/glucanases"/>
    <property type="match status" value="8"/>
</dbReference>
<dbReference type="PROSITE" id="PS00652">
    <property type="entry name" value="TNFR_NGFR_1"/>
    <property type="match status" value="1"/>
</dbReference>
<dbReference type="CDD" id="cd00064">
    <property type="entry name" value="FU"/>
    <property type="match status" value="4"/>
</dbReference>
<proteinExistence type="predicted"/>
<dbReference type="PROSITE" id="PS01186">
    <property type="entry name" value="EGF_2"/>
    <property type="match status" value="1"/>
</dbReference>
<evidence type="ECO:0000313" key="4">
    <source>
        <dbReference type="EMBL" id="CAG9329647.1"/>
    </source>
</evidence>
<dbReference type="InterPro" id="IPR001791">
    <property type="entry name" value="Laminin_G"/>
</dbReference>
<keyword evidence="1" id="KW-1015">Disulfide bond</keyword>
<dbReference type="Pfam" id="PF13385">
    <property type="entry name" value="Laminin_G_3"/>
    <property type="match status" value="4"/>
</dbReference>
<accession>A0AAU9JYK8</accession>
<evidence type="ECO:0000256" key="1">
    <source>
        <dbReference type="ARBA" id="ARBA00023157"/>
    </source>
</evidence>
<sequence>MASNKCVCDDSLCGVCTGWGSGLCTTCSSNTSGGGSNPCSCSSGSYSADGFTCTSCPAGCSGCTGGSYYQCSSCLTGYYFLTTMCLSSCPTGYTQDSTNKICSLSTTNALSLVFQNQIALDTLSGVTVGSSNTNKYPNWEATDPIPSIYRGYYFTADYYMTLSSLQISPYFAITIWINPSNLASGTGHVVTKYSTDNYFYLSINSSGYPSLKLILKDTSTVTLSGSTSLFSAWHNIAFTGKIDTNGKTVITLYVDGSSINSATSANASPYIDQGTLYIGRQSYSNGFVGFLWSVKIYNDNTLYNSEWKTSGCASGCTKCPSELLCPSTCAFGTFLSSGSCVSCSGCSSYGCRSTDTCRLCKYKECTACNLFDGDCTACITNASLSGGVCSCNSNTIWASATSTCELCDSLCSTCAGTYYFLCNACSGSAVLAGNVCLNACPYGFTTSPSCTSISTTVIDQTFDTDFLGAYGIFTTGTSASTYQFWNSPESLDPIPAYKRGLYFTGGQYLVSNTNIYLSNSVSMGLWVYVVTAGDILQKQSRLSLSSAGVVKATLESTSQSTISASTASLSFSGWIYLSFTIAYTSGATTITAYKNGSAGTPVSNTAYLFRDLSSDILYLGKSSTSSSFVGFIYYFSLWNTAITDFSSKISVPCGTTSSPSACLWTCSITQYYGTSSYTSCSGSSCGNLGCRRSGSCNICSDPLCAKCSGFGSNSCYLCVSHASGGSTTACSCDANYYTSADGFSCLFLCKAQCASCSGSGYYQCTACATGYYYLNGLCLTSCPTGYTQDSTNNQCTLISSTPVSLALQNYIMLDSVGGFTVGSSSSNTYPSWTDSADPVPSIYRGYYFTTSASMSMTSPIIITPFFTVTIWVKAAGSGILLLKLDGSNNMFKITFEASGQPTITLRLSDSSVVTLSGGVSLFNTWHNIAYTGDIVSGNTKIYFYTDGVLKSNQVSGTASPFADSGYLSLGMSNGSFGFIGFLWSLKIFNGNTHYNDEWITTGCPSGCSTCPSEKLCPDTCVFGSFSASGTCTTCPGSCSPHGCRSTDTCVLCKYKECTACTLFDGACTACITNASLSGGVCSCNSGKFLVSSTLTCESCDNLCSTCAGTYYFLCSACSGSAVLAGNVCLNACPYGFSTSASCTSISTTVIDQTFDTDFLGAYGIFKTSNSDTTYQFWNNPDSTDPVPAYKRGLYFSSGQFLVSNTNIYLSSSVSMGLWIYVISAGDILQKQTRLSFSSSGVVKATLENPSQSTTSATTTALSAFSGWTYLSFTITYTSGATTITAYKNGSAGTTLSNTAYIFRDAGSDYLYIGKSSSSNFSGFIYYFSLWNTAITDFSSKFSVPCGTSLVTSCLWSCTIAQYYASSSCASCSCSGLGCRRAGSCNICYDPLCSQCSGFGANLCTLCVNHASGGLTTPCSCDANYSLSADGFSCTFSCSTGCAGCSGPLYYQCTSCLASYFYLSGLCLSSCPTGYTQDSTNHLCTMSSSTAASLALEDLINLDAVSSFTVGSSNSNTYPSWTDSADPVPSINRGYYFTSASSMSLSSLKISPFYTVTMWVKPTLQGNLFLKLNGSTEMFKIVFTSSKYPAITLILQDSSTVTLSGSSDLFNSWHNIAFTGDIVSGKTKIFFYTDGSLISSQQSTNMSPFIDAGSLYLGHSNGANSFTGFLWSVKIFNENSHSLDEWKTSGCIGSCSNCPSELKCPDNCDFGSFYSSVCVTCSGSCSPYGCRSSLTCRLCLQKECKECTLFDGPCTSCIDRATLASGVCACDSNAIWVQSSQTCEYCDSLCTQCAGSYYFLCSTCIASKILVGNVCLLECPYGFGAGCSSVTSQVITQSFDQNFAGSYGIFTTAASSSLYQLFNTPETNDPIPAKSRGLYFSSGKYLESNIDVYLSYSFSLGFWAYVETAGDLFEKQNRLIINSSGAATIILESPSLATATVTTGVISSSGWSYYSITIAYSSGSTTATVYINNIAGTPSSAANYIFRDIISQTILIGKSTSSSFAGFIYNFNLWNSPITDFSSHVNNDICGTGNGSDCLWACGFGSYKDTGGSCSLCNSCSKGCVRAKSCNVCDDKLCSVCTGFGSNLCTSCVTYASGSPCSCDPGYSLSTDGFSCVICSTGCSSCNGFNYNECTACISPNYYVTNLCEPSCPTGYTQNSSTHNCDLSSSLALSLNLIDQLRLDTVSGFTVGSDSTNTYPSWDNYDPIPAIQRGYYFTGTSYMTSSLKFSPYFSLSSWVKGLNDGYFLTKYDTSVYLSISFAGGIPTLTIKLFAGTTISVSGASSIFSSWRFLSFSGEILSDGTTKIICYYNGVSVNTQISGSQSFLRDSTSGSLILGTDQAFANGFKGYVWNLHIYNDNSYAITDWVTSGCNGCSHCPADLTCLSECSLNTYPASCSPCKGTTCNYGCVRGSTCRLCKAKECLSCNSFTGACLSCISNASLSGTTCQCNPNAAYSDTSESCEPCNSACALCSIPTWAGCISCSSTRYLFENLCIGYCPTGYSKSANTCIIDSSDAYVYNLRPSQIKDEVIDLQSSIVASTGSDKSFYPNYKSTDPYAAQYRGYYFNGKSYMSITSSPKALILAPKFTISIWLNPAAASCDLFAKQSNSISVSQIFKLSLSSWNPSLKIKLNDGSTVMYTSARSLNQNQWNLLIVSSDISATPSQIISFSINSVLDVSSDLGTSWFEDMQDSFKITIGSSFLSYLTLSNYFSGFLWDLKIRNKIVDFSSLFSNSCTQCSLCPVDNSGDCIPSCKISEYWDGAQCSSCNNTCSAVGCARYDKSCNLCSNVLCSVCNDFIARSCLQCKTNAYLSSGECICNNGYFLNKTQEACTRCDANQYSINGICKNCPNKCTSCFDSSRCYTCIDRAELLNNNSCICKAGYNGTNCDEVYFDAKLSVNADNSLNLTFSQNLMNNITQNELYISVGGISLSDYSWTVEKLNSKFYNVSMNFSVEVDSKTPIIVKFINLAYFVSETNALPKNDTLEGILYHYNPYSSSQEAGAITSQTTAAVQSIVGTSLAVSFINPNPACLWSMLNTLNYISYLGLTKIPMSESLYAFIISLNGNYYLPNLFELIIDEDQGTEPYAQAKKYGYDTDLLLLNSGSALTTLGAIIASLPVIYFLSRCSHRYLARKLAGLIKNYKWSVFVRFWIQSYLDISASALIGLLNFSFGNATQGTNTLMCLGVFIFASISPALFFMFSYKNLPKIQEREKGFEKLWSSFFYEFKNDQGLMSTQYYSLFFVRRLIYIIILTQLDDYPASQVIISTGLSVVSVIYLIRYRPYEEFILQIANTITEILIMIFMGLISANLFDLSSSMHNQFELALFAIAIGIMVVQSVSSVAIFGKTCYELIKEGIRRNSPNKDNDKLNGKNSRKVAHLDVSPANSAEMNNIIENNWFPEEEIQNTSDLPNEDHAKLSRKNSKKVANLDDIIPTSPTEMNRIIESIKLPEITEEDLE</sequence>
<dbReference type="InterPro" id="IPR052798">
    <property type="entry name" value="Giardia_VSA"/>
</dbReference>
<name>A0AAU9JYK8_9CILI</name>
<feature type="transmembrane region" description="Helical" evidence="2">
    <location>
        <begin position="3177"/>
        <end position="3200"/>
    </location>
</feature>
<feature type="transmembrane region" description="Helical" evidence="2">
    <location>
        <begin position="3142"/>
        <end position="3165"/>
    </location>
</feature>
<comment type="caution">
    <text evidence="4">The sequence shown here is derived from an EMBL/GenBank/DDBJ whole genome shotgun (WGS) entry which is preliminary data.</text>
</comment>
<feature type="transmembrane region" description="Helical" evidence="2">
    <location>
        <begin position="3259"/>
        <end position="3276"/>
    </location>
</feature>
<dbReference type="InterPro" id="IPR013320">
    <property type="entry name" value="ConA-like_dom_sf"/>
</dbReference>
<dbReference type="Gene3D" id="2.10.220.10">
    <property type="entry name" value="Hormone Receptor, Insulin-like Growth Factor Receptor 1, Chain A, domain 2"/>
    <property type="match status" value="5"/>
</dbReference>
<dbReference type="PANTHER" id="PTHR23275">
    <property type="entry name" value="CABRIOLET.-RELATED"/>
    <property type="match status" value="1"/>
</dbReference>
<evidence type="ECO:0000256" key="2">
    <source>
        <dbReference type="SAM" id="Phobius"/>
    </source>
</evidence>
<dbReference type="Gene3D" id="2.60.120.200">
    <property type="match status" value="4"/>
</dbReference>
<reference evidence="4" key="1">
    <citation type="submission" date="2021-09" db="EMBL/GenBank/DDBJ databases">
        <authorList>
            <consortium name="AG Swart"/>
            <person name="Singh M."/>
            <person name="Singh A."/>
            <person name="Seah K."/>
            <person name="Emmerich C."/>
        </authorList>
    </citation>
    <scope>NUCLEOTIDE SEQUENCE</scope>
    <source>
        <strain evidence="4">ATCC30299</strain>
    </source>
</reference>
<feature type="domain" description="Laminin G" evidence="3">
    <location>
        <begin position="142"/>
        <end position="316"/>
    </location>
</feature>
<dbReference type="SMART" id="SM00261">
    <property type="entry name" value="FU"/>
    <property type="match status" value="14"/>
</dbReference>
<dbReference type="InterPro" id="IPR001368">
    <property type="entry name" value="TNFR/NGFR_Cys_rich_reg"/>
</dbReference>
<evidence type="ECO:0000259" key="3">
    <source>
        <dbReference type="PROSITE" id="PS50025"/>
    </source>
</evidence>
<dbReference type="PROSITE" id="PS00022">
    <property type="entry name" value="EGF_1"/>
    <property type="match status" value="1"/>
</dbReference>
<protein>
    <recommendedName>
        <fullName evidence="3">Laminin G domain-containing protein</fullName>
    </recommendedName>
</protein>
<dbReference type="InterPro" id="IPR009030">
    <property type="entry name" value="Growth_fac_rcpt_cys_sf"/>
</dbReference>
<gene>
    <name evidence="4" type="ORF">BSTOLATCC_MIC49273</name>
</gene>